<name>A0ABR0BRM7_PURLI</name>
<dbReference type="Pfam" id="PF05368">
    <property type="entry name" value="NmrA"/>
    <property type="match status" value="1"/>
</dbReference>
<dbReference type="InterPro" id="IPR008030">
    <property type="entry name" value="NmrA-like"/>
</dbReference>
<dbReference type="PANTHER" id="PTHR47706">
    <property type="entry name" value="NMRA-LIKE FAMILY PROTEIN"/>
    <property type="match status" value="1"/>
</dbReference>
<evidence type="ECO:0000259" key="3">
    <source>
        <dbReference type="SMART" id="SM00859"/>
    </source>
</evidence>
<dbReference type="InterPro" id="IPR036291">
    <property type="entry name" value="NAD(P)-bd_dom_sf"/>
</dbReference>
<comment type="caution">
    <text evidence="4">The sequence shown here is derived from an EMBL/GenBank/DDBJ whole genome shotgun (WGS) entry which is preliminary data.</text>
</comment>
<evidence type="ECO:0000256" key="1">
    <source>
        <dbReference type="ARBA" id="ARBA00022857"/>
    </source>
</evidence>
<dbReference type="SUPFAM" id="SSF51735">
    <property type="entry name" value="NAD(P)-binding Rossmann-fold domains"/>
    <property type="match status" value="1"/>
</dbReference>
<dbReference type="InterPro" id="IPR000534">
    <property type="entry name" value="Semialdehyde_DH_NAD-bd"/>
</dbReference>
<keyword evidence="1" id="KW-0521">NADP</keyword>
<protein>
    <recommendedName>
        <fullName evidence="3">Semialdehyde dehydrogenase NAD-binding domain-containing protein</fullName>
    </recommendedName>
</protein>
<dbReference type="Gene3D" id="3.40.50.720">
    <property type="entry name" value="NAD(P)-binding Rossmann-like Domain"/>
    <property type="match status" value="1"/>
</dbReference>
<feature type="domain" description="Semialdehyde dehydrogenase NAD-binding" evidence="3">
    <location>
        <begin position="64"/>
        <end position="176"/>
    </location>
</feature>
<sequence>MGICSGLNSTPWSLGRSHPSNPDFKRRACLHVTLGLSQQQKLRYSSHPVSVYIKTAMTLPAVKKVLVVGASGNVGRSTIKALLDEDFIVTALTRETSEGVIPESVEHLKSDYSDESLLQIFKGQDAIICAISSIIPGGALTTQKAIAKAAIDAGVKVFVPSEYGVDTANPNASAIIPFLKDKIDVVKFLKTQEDKMSWVAVVSGSMFDWGLRIPGFGGINVAARTATVFDGGDIPYEATNLDQVGRAIAKSLKNLAITQNQHVYINSFTVTQNEVVEALGRATAVKFALSQGTVDGLWEDSFAQVKAGMLGGTLGLIAAAIYGKGGLAHFSETNGLWNEKLGLPQEDLAQCVEAVVAGQK</sequence>
<dbReference type="InterPro" id="IPR051609">
    <property type="entry name" value="NmrA/Isoflavone_reductase-like"/>
</dbReference>
<evidence type="ECO:0000313" key="5">
    <source>
        <dbReference type="Proteomes" id="UP001287286"/>
    </source>
</evidence>
<reference evidence="4 5" key="1">
    <citation type="journal article" date="2024" name="Microbiol. Resour. Announc.">
        <title>Genome annotations for the ascomycete fungi Trichoderma harzianum, Trichoderma aggressivum, and Purpureocillium lilacinum.</title>
        <authorList>
            <person name="Beijen E.P.W."/>
            <person name="Ohm R.A."/>
        </authorList>
    </citation>
    <scope>NUCLEOTIDE SEQUENCE [LARGE SCALE GENOMIC DNA]</scope>
    <source>
        <strain evidence="4 5">CBS 150709</strain>
    </source>
</reference>
<gene>
    <name evidence="4" type="ORF">Purlil1_8861</name>
</gene>
<dbReference type="EMBL" id="JAWRVI010000038">
    <property type="protein sequence ID" value="KAK4086696.1"/>
    <property type="molecule type" value="Genomic_DNA"/>
</dbReference>
<dbReference type="Proteomes" id="UP001287286">
    <property type="component" value="Unassembled WGS sequence"/>
</dbReference>
<evidence type="ECO:0000313" key="4">
    <source>
        <dbReference type="EMBL" id="KAK4086696.1"/>
    </source>
</evidence>
<organism evidence="4 5">
    <name type="scientific">Purpureocillium lilacinum</name>
    <name type="common">Paecilomyces lilacinus</name>
    <dbReference type="NCBI Taxonomy" id="33203"/>
    <lineage>
        <taxon>Eukaryota</taxon>
        <taxon>Fungi</taxon>
        <taxon>Dikarya</taxon>
        <taxon>Ascomycota</taxon>
        <taxon>Pezizomycotina</taxon>
        <taxon>Sordariomycetes</taxon>
        <taxon>Hypocreomycetidae</taxon>
        <taxon>Hypocreales</taxon>
        <taxon>Ophiocordycipitaceae</taxon>
        <taxon>Purpureocillium</taxon>
    </lineage>
</organism>
<dbReference type="PANTHER" id="PTHR47706:SF9">
    <property type="entry name" value="NMRA-LIKE DOMAIN-CONTAINING PROTEIN-RELATED"/>
    <property type="match status" value="1"/>
</dbReference>
<keyword evidence="2" id="KW-0560">Oxidoreductase</keyword>
<accession>A0ABR0BRM7</accession>
<proteinExistence type="predicted"/>
<dbReference type="SMART" id="SM00859">
    <property type="entry name" value="Semialdhyde_dh"/>
    <property type="match status" value="1"/>
</dbReference>
<evidence type="ECO:0000256" key="2">
    <source>
        <dbReference type="ARBA" id="ARBA00023002"/>
    </source>
</evidence>
<keyword evidence="5" id="KW-1185">Reference proteome</keyword>